<name>A0A830D0W1_9LAMI</name>
<protein>
    <submittedName>
        <fullName evidence="2">Uncharacterized protein</fullName>
    </submittedName>
</protein>
<keyword evidence="3" id="KW-1185">Reference proteome</keyword>
<proteinExistence type="predicted"/>
<dbReference type="EMBL" id="BMAC01000726">
    <property type="protein sequence ID" value="GFQ02075.1"/>
    <property type="molecule type" value="Genomic_DNA"/>
</dbReference>
<sequence length="82" mass="8952">STSVFGSLFSINFYSHTSIILSTAVAAAILIASLTWDVSRKVMHALIAAREPDHEMCHSGICWHGVTVRSPTSQVRFRPLAP</sequence>
<dbReference type="OrthoDB" id="1723061at2759"/>
<reference evidence="2" key="1">
    <citation type="submission" date="2020-07" db="EMBL/GenBank/DDBJ databases">
        <title>Ethylene signaling mediates host invasion by parasitic plants.</title>
        <authorList>
            <person name="Yoshida S."/>
        </authorList>
    </citation>
    <scope>NUCLEOTIDE SEQUENCE</scope>
    <source>
        <strain evidence="2">Okayama</strain>
    </source>
</reference>
<evidence type="ECO:0000256" key="1">
    <source>
        <dbReference type="SAM" id="Phobius"/>
    </source>
</evidence>
<dbReference type="PANTHER" id="PTHR37714">
    <property type="entry name" value="PROTEIN, PUTATIVE-RELATED"/>
    <property type="match status" value="1"/>
</dbReference>
<organism evidence="2 3">
    <name type="scientific">Phtheirospermum japonicum</name>
    <dbReference type="NCBI Taxonomy" id="374723"/>
    <lineage>
        <taxon>Eukaryota</taxon>
        <taxon>Viridiplantae</taxon>
        <taxon>Streptophyta</taxon>
        <taxon>Embryophyta</taxon>
        <taxon>Tracheophyta</taxon>
        <taxon>Spermatophyta</taxon>
        <taxon>Magnoliopsida</taxon>
        <taxon>eudicotyledons</taxon>
        <taxon>Gunneridae</taxon>
        <taxon>Pentapetalae</taxon>
        <taxon>asterids</taxon>
        <taxon>lamiids</taxon>
        <taxon>Lamiales</taxon>
        <taxon>Orobanchaceae</taxon>
        <taxon>Orobanchaceae incertae sedis</taxon>
        <taxon>Phtheirospermum</taxon>
    </lineage>
</organism>
<accession>A0A830D0W1</accession>
<keyword evidence="1" id="KW-0812">Transmembrane</keyword>
<evidence type="ECO:0000313" key="3">
    <source>
        <dbReference type="Proteomes" id="UP000653305"/>
    </source>
</evidence>
<feature type="non-terminal residue" evidence="2">
    <location>
        <position position="1"/>
    </location>
</feature>
<keyword evidence="1" id="KW-1133">Transmembrane helix</keyword>
<dbReference type="Proteomes" id="UP000653305">
    <property type="component" value="Unassembled WGS sequence"/>
</dbReference>
<comment type="caution">
    <text evidence="2">The sequence shown here is derived from an EMBL/GenBank/DDBJ whole genome shotgun (WGS) entry which is preliminary data.</text>
</comment>
<evidence type="ECO:0000313" key="2">
    <source>
        <dbReference type="EMBL" id="GFQ02075.1"/>
    </source>
</evidence>
<dbReference type="PANTHER" id="PTHR37714:SF1">
    <property type="entry name" value="PROTEIN, PUTATIVE-RELATED"/>
    <property type="match status" value="1"/>
</dbReference>
<dbReference type="AlphaFoldDB" id="A0A830D0W1"/>
<keyword evidence="1" id="KW-0472">Membrane</keyword>
<feature type="transmembrane region" description="Helical" evidence="1">
    <location>
        <begin position="13"/>
        <end position="36"/>
    </location>
</feature>
<gene>
    <name evidence="2" type="ORF">PHJA_002351400</name>
</gene>